<dbReference type="EMBL" id="CAJEWN010000261">
    <property type="protein sequence ID" value="CAD2175772.1"/>
    <property type="molecule type" value="Genomic_DNA"/>
</dbReference>
<dbReference type="AlphaFoldDB" id="A0A6V7VLV2"/>
<evidence type="ECO:0000313" key="2">
    <source>
        <dbReference type="Proteomes" id="UP000580250"/>
    </source>
</evidence>
<name>A0A6V7VLV2_MELEN</name>
<comment type="caution">
    <text evidence="1">The sequence shown here is derived from an EMBL/GenBank/DDBJ whole genome shotgun (WGS) entry which is preliminary data.</text>
</comment>
<dbReference type="Proteomes" id="UP000580250">
    <property type="component" value="Unassembled WGS sequence"/>
</dbReference>
<accession>A0A6V7VLV2</accession>
<protein>
    <submittedName>
        <fullName evidence="1">Uncharacterized protein</fullName>
    </submittedName>
</protein>
<evidence type="ECO:0000313" key="1">
    <source>
        <dbReference type="EMBL" id="CAD2175772.1"/>
    </source>
</evidence>
<proteinExistence type="predicted"/>
<sequence>MKTENNGHIHIGKLLEIKKKIRSVLGDLFFAKFELKESFLFRLDIVEESEQIRLFVRLFSNIPDYSKLSKEYFILFNSAAFDTLSKLAKKSSEKIWNKQFLKYFDKYFNSQDMYLHQQFLKEIIGGKAGEEVEKVEKIKIKEKLLKIWRDNPSEVEPLKQLFEAHVGARSSLLELFRSKLTDGRNILNESDYLYELVQIGI</sequence>
<gene>
    <name evidence="1" type="ORF">MENT_LOCUS27516</name>
</gene>
<organism evidence="1 2">
    <name type="scientific">Meloidogyne enterolobii</name>
    <name type="common">Root-knot nematode worm</name>
    <name type="synonym">Meloidogyne mayaguensis</name>
    <dbReference type="NCBI Taxonomy" id="390850"/>
    <lineage>
        <taxon>Eukaryota</taxon>
        <taxon>Metazoa</taxon>
        <taxon>Ecdysozoa</taxon>
        <taxon>Nematoda</taxon>
        <taxon>Chromadorea</taxon>
        <taxon>Rhabditida</taxon>
        <taxon>Tylenchina</taxon>
        <taxon>Tylenchomorpha</taxon>
        <taxon>Tylenchoidea</taxon>
        <taxon>Meloidogynidae</taxon>
        <taxon>Meloidogyninae</taxon>
        <taxon>Meloidogyne</taxon>
    </lineage>
</organism>
<reference evidence="1 2" key="1">
    <citation type="submission" date="2020-08" db="EMBL/GenBank/DDBJ databases">
        <authorList>
            <person name="Koutsovoulos G."/>
            <person name="Danchin GJ E."/>
        </authorList>
    </citation>
    <scope>NUCLEOTIDE SEQUENCE [LARGE SCALE GENOMIC DNA]</scope>
</reference>